<comment type="subcellular location">
    <subcellularLocation>
        <location evidence="1">Cell inner membrane</location>
        <topology evidence="1">Multi-pass membrane protein</topology>
    </subcellularLocation>
    <subcellularLocation>
        <location evidence="8">Cell membrane</location>
        <topology evidence="8">Multi-pass membrane protein</topology>
    </subcellularLocation>
</comment>
<keyword evidence="6 8" id="KW-1133">Transmembrane helix</keyword>
<evidence type="ECO:0000256" key="8">
    <source>
        <dbReference type="RuleBase" id="RU363032"/>
    </source>
</evidence>
<keyword evidence="4" id="KW-0997">Cell inner membrane</keyword>
<gene>
    <name evidence="9" type="ORF">H8Q88_11985</name>
</gene>
<feature type="transmembrane region" description="Helical" evidence="8">
    <location>
        <begin position="294"/>
        <end position="318"/>
    </location>
</feature>
<feature type="transmembrane region" description="Helical" evidence="8">
    <location>
        <begin position="200"/>
        <end position="222"/>
    </location>
</feature>
<feature type="transmembrane region" description="Helical" evidence="8">
    <location>
        <begin position="461"/>
        <end position="482"/>
    </location>
</feature>
<feature type="transmembrane region" description="Helical" evidence="8">
    <location>
        <begin position="100"/>
        <end position="121"/>
    </location>
</feature>
<proteinExistence type="inferred from homology"/>
<feature type="transmembrane region" description="Helical" evidence="8">
    <location>
        <begin position="62"/>
        <end position="88"/>
    </location>
</feature>
<dbReference type="CDD" id="cd06261">
    <property type="entry name" value="TM_PBP2"/>
    <property type="match status" value="2"/>
</dbReference>
<evidence type="ECO:0000313" key="10">
    <source>
        <dbReference type="Proteomes" id="UP000615796"/>
    </source>
</evidence>
<dbReference type="PROSITE" id="PS50928">
    <property type="entry name" value="ABC_TM1"/>
    <property type="match status" value="2"/>
</dbReference>
<reference evidence="9" key="1">
    <citation type="submission" date="2020-08" db="EMBL/GenBank/DDBJ databases">
        <title>Genome Sequencing and Pan-Genome Analysis of Migratory bird Vibrio Strains, Inner Mongolia.</title>
        <authorList>
            <person name="Zheng L."/>
        </authorList>
    </citation>
    <scope>NUCLEOTIDE SEQUENCE</scope>
    <source>
        <strain evidence="9">M13F</strain>
    </source>
</reference>
<evidence type="ECO:0000256" key="1">
    <source>
        <dbReference type="ARBA" id="ARBA00004429"/>
    </source>
</evidence>
<dbReference type="EMBL" id="JACRUP010000007">
    <property type="protein sequence ID" value="MBC5851622.1"/>
    <property type="molecule type" value="Genomic_DNA"/>
</dbReference>
<evidence type="ECO:0000256" key="4">
    <source>
        <dbReference type="ARBA" id="ARBA00022519"/>
    </source>
</evidence>
<dbReference type="GO" id="GO:0055085">
    <property type="term" value="P:transmembrane transport"/>
    <property type="evidence" value="ECO:0007669"/>
    <property type="project" value="InterPro"/>
</dbReference>
<comment type="caution">
    <text evidence="9">The sequence shown here is derived from an EMBL/GenBank/DDBJ whole genome shotgun (WGS) entry which is preliminary data.</text>
</comment>
<accession>A0A9X0R8Q7</accession>
<protein>
    <submittedName>
        <fullName evidence="9">Iron ABC transporter permease</fullName>
    </submittedName>
</protein>
<evidence type="ECO:0000256" key="5">
    <source>
        <dbReference type="ARBA" id="ARBA00022692"/>
    </source>
</evidence>
<feature type="transmembrane region" description="Helical" evidence="8">
    <location>
        <begin position="399"/>
        <end position="421"/>
    </location>
</feature>
<keyword evidence="5 8" id="KW-0812">Transmembrane</keyword>
<dbReference type="GO" id="GO:0005886">
    <property type="term" value="C:plasma membrane"/>
    <property type="evidence" value="ECO:0007669"/>
    <property type="project" value="UniProtKB-SubCell"/>
</dbReference>
<feature type="transmembrane region" description="Helical" evidence="8">
    <location>
        <begin position="338"/>
        <end position="360"/>
    </location>
</feature>
<evidence type="ECO:0000256" key="3">
    <source>
        <dbReference type="ARBA" id="ARBA00022475"/>
    </source>
</evidence>
<name>A0A9X0R8Q7_VIBME</name>
<feature type="transmembrane region" description="Helical" evidence="8">
    <location>
        <begin position="20"/>
        <end position="42"/>
    </location>
</feature>
<feature type="transmembrane region" description="Helical" evidence="8">
    <location>
        <begin position="372"/>
        <end position="393"/>
    </location>
</feature>
<organism evidence="9 10">
    <name type="scientific">Vibrio metschnikovii</name>
    <dbReference type="NCBI Taxonomy" id="28172"/>
    <lineage>
        <taxon>Bacteria</taxon>
        <taxon>Pseudomonadati</taxon>
        <taxon>Pseudomonadota</taxon>
        <taxon>Gammaproteobacteria</taxon>
        <taxon>Vibrionales</taxon>
        <taxon>Vibrionaceae</taxon>
        <taxon>Vibrio</taxon>
    </lineage>
</organism>
<feature type="transmembrane region" description="Helical" evidence="8">
    <location>
        <begin position="141"/>
        <end position="161"/>
    </location>
</feature>
<keyword evidence="3" id="KW-1003">Cell membrane</keyword>
<evidence type="ECO:0000256" key="2">
    <source>
        <dbReference type="ARBA" id="ARBA00022448"/>
    </source>
</evidence>
<dbReference type="PANTHER" id="PTHR43357:SF3">
    <property type="entry name" value="FE(3+)-TRANSPORT SYSTEM PERMEASE PROTEIN FBPB 2"/>
    <property type="match status" value="1"/>
</dbReference>
<dbReference type="Pfam" id="PF00528">
    <property type="entry name" value="BPD_transp_1"/>
    <property type="match status" value="2"/>
</dbReference>
<keyword evidence="7 8" id="KW-0472">Membrane</keyword>
<comment type="similarity">
    <text evidence="8">Belongs to the binding-protein-dependent transport system permease family.</text>
</comment>
<evidence type="ECO:0000256" key="7">
    <source>
        <dbReference type="ARBA" id="ARBA00023136"/>
    </source>
</evidence>
<dbReference type="AlphaFoldDB" id="A0A9X0R8Q7"/>
<sequence>MSVSSQPDFSIRAIRQRPPFYLLLSAGVISLLMIIPLFYLVLRASQADYDQLIELVFRARNWQLLLNTLSLTFGVLAVCTFLALPMAWLVTRTSIAGKQLLTILAIVPLAIPGYVMAYALLGIGGNMGALAHLFDIRISNISGYWGAVWALALYTYPYIFLNLRAALLGLDSSLEESAYSLGYSRFATFRFVMLPHLLPALLAGYMVVALYVLGDFGAVALMRYEAFSFAIFNQYSGAFDRIYAAWLSLMLLALAGSFLLIEYSLLKRKRLSSVGSGVTRHAKPFALGAWTPAAWLYVTVVFSASIGLPLTMLGYWMIVIPPDISLLMQVPFTFARSAFAAAPAALLAALMALPLCYLVTRYPSPLTRTMERSAYIGYALPPLTLALAMVFFALHSAFFLYQTLALLILTWSLATLALAMGPIRSALIQTRQNTEEAAQSLGYSSSASFFYVVLPRLRRGILASIALVFLFCMKELPITFLLAPTGYHTLAVTVFSRTSEGLMAEAAPFATAIVLFSSLSIGLILNREKIKGTQ</sequence>
<evidence type="ECO:0000256" key="6">
    <source>
        <dbReference type="ARBA" id="ARBA00022989"/>
    </source>
</evidence>
<feature type="transmembrane region" description="Helical" evidence="8">
    <location>
        <begin position="242"/>
        <end position="261"/>
    </location>
</feature>
<dbReference type="InterPro" id="IPR035906">
    <property type="entry name" value="MetI-like_sf"/>
</dbReference>
<keyword evidence="2 8" id="KW-0813">Transport</keyword>
<feature type="transmembrane region" description="Helical" evidence="8">
    <location>
        <begin position="502"/>
        <end position="525"/>
    </location>
</feature>
<dbReference type="Proteomes" id="UP000615796">
    <property type="component" value="Unassembled WGS sequence"/>
</dbReference>
<dbReference type="SUPFAM" id="SSF161098">
    <property type="entry name" value="MetI-like"/>
    <property type="match status" value="2"/>
</dbReference>
<evidence type="ECO:0000313" key="9">
    <source>
        <dbReference type="EMBL" id="MBC5851622.1"/>
    </source>
</evidence>
<keyword evidence="10" id="KW-1185">Reference proteome</keyword>
<dbReference type="RefSeq" id="WP_158144708.1">
    <property type="nucleotide sequence ID" value="NZ_CP046793.1"/>
</dbReference>
<dbReference type="PANTHER" id="PTHR43357">
    <property type="entry name" value="INNER MEMBRANE ABC TRANSPORTER PERMEASE PROTEIN YDCV"/>
    <property type="match status" value="1"/>
</dbReference>
<dbReference type="Gene3D" id="1.10.3720.10">
    <property type="entry name" value="MetI-like"/>
    <property type="match status" value="2"/>
</dbReference>
<dbReference type="InterPro" id="IPR000515">
    <property type="entry name" value="MetI-like"/>
</dbReference>